<comment type="caution">
    <text evidence="1">The sequence shown here is derived from an EMBL/GenBank/DDBJ whole genome shotgun (WGS) entry which is preliminary data.</text>
</comment>
<proteinExistence type="predicted"/>
<evidence type="ECO:0000313" key="2">
    <source>
        <dbReference type="Proteomes" id="UP001358586"/>
    </source>
</evidence>
<keyword evidence="2" id="KW-1185">Reference proteome</keyword>
<gene>
    <name evidence="1" type="ORF">PVK06_002682</name>
</gene>
<accession>A0ABR0R5C7</accession>
<reference evidence="1 2" key="1">
    <citation type="submission" date="2023-03" db="EMBL/GenBank/DDBJ databases">
        <title>WGS of Gossypium arboreum.</title>
        <authorList>
            <person name="Yu D."/>
        </authorList>
    </citation>
    <scope>NUCLEOTIDE SEQUENCE [LARGE SCALE GENOMIC DNA]</scope>
    <source>
        <tissue evidence="1">Leaf</tissue>
    </source>
</reference>
<dbReference type="Proteomes" id="UP001358586">
    <property type="component" value="Chromosome 1"/>
</dbReference>
<protein>
    <submittedName>
        <fullName evidence="1">Uncharacterized protein</fullName>
    </submittedName>
</protein>
<dbReference type="EMBL" id="JARKNE010000001">
    <property type="protein sequence ID" value="KAK5846396.1"/>
    <property type="molecule type" value="Genomic_DNA"/>
</dbReference>
<sequence>MRVCGYTPFARSFKAFSAKTIHLALNLGVNIKVTTSYESAIRKETVDDTTDVANGFDGADTGFRKWVRRL</sequence>
<organism evidence="1 2">
    <name type="scientific">Gossypium arboreum</name>
    <name type="common">Tree cotton</name>
    <name type="synonym">Gossypium nanking</name>
    <dbReference type="NCBI Taxonomy" id="29729"/>
    <lineage>
        <taxon>Eukaryota</taxon>
        <taxon>Viridiplantae</taxon>
        <taxon>Streptophyta</taxon>
        <taxon>Embryophyta</taxon>
        <taxon>Tracheophyta</taxon>
        <taxon>Spermatophyta</taxon>
        <taxon>Magnoliopsida</taxon>
        <taxon>eudicotyledons</taxon>
        <taxon>Gunneridae</taxon>
        <taxon>Pentapetalae</taxon>
        <taxon>rosids</taxon>
        <taxon>malvids</taxon>
        <taxon>Malvales</taxon>
        <taxon>Malvaceae</taxon>
        <taxon>Malvoideae</taxon>
        <taxon>Gossypium</taxon>
    </lineage>
</organism>
<name>A0ABR0R5C7_GOSAR</name>
<evidence type="ECO:0000313" key="1">
    <source>
        <dbReference type="EMBL" id="KAK5846396.1"/>
    </source>
</evidence>